<evidence type="ECO:0000313" key="3">
    <source>
        <dbReference type="Proteomes" id="UP000595224"/>
    </source>
</evidence>
<dbReference type="EMBL" id="CP064936">
    <property type="protein sequence ID" value="QQA01437.1"/>
    <property type="molecule type" value="Genomic_DNA"/>
</dbReference>
<dbReference type="InterPro" id="IPR003141">
    <property type="entry name" value="Pol/His_phosphatase_N"/>
</dbReference>
<keyword evidence="3" id="KW-1185">Reference proteome</keyword>
<name>A0A7T3V5A7_9SPIR</name>
<sequence length="293" mass="32673">MIDLHTHSSASDGTFSPSELVNFAASKKIETLALTDHDTTDGLVEAQAAAFEKGINFIPGIELNIQWPTGEFHLLGLGLKRVSPELKDMIAFLGREREFRNRKMAQKLKENGINISYEELAARFGEKTLGRPHFAEYMKEKGFVKCRQQAFDNYFAKGRPCFVDREGADLEMAVDAILSSGGLPVQAHPLSMYVSWGRMEETLRSVRELGVLGIEAWHPGARVSEAERLRDMAEKLGFFVTGGSDFHGEKVRADRHIGFSSGGLKISDDCWTKNLEPRLVELHGGNDHSFCNQ</sequence>
<dbReference type="PANTHER" id="PTHR42924:SF3">
    <property type="entry name" value="POLYMERASE_HISTIDINOL PHOSPHATASE N-TERMINAL DOMAIN-CONTAINING PROTEIN"/>
    <property type="match status" value="1"/>
</dbReference>
<proteinExistence type="predicted"/>
<dbReference type="CDD" id="cd07438">
    <property type="entry name" value="PHP_HisPPase_AMP"/>
    <property type="match status" value="1"/>
</dbReference>
<dbReference type="Gene3D" id="1.10.150.650">
    <property type="match status" value="1"/>
</dbReference>
<dbReference type="GO" id="GO:0004534">
    <property type="term" value="F:5'-3' RNA exonuclease activity"/>
    <property type="evidence" value="ECO:0007669"/>
    <property type="project" value="TreeGrafter"/>
</dbReference>
<organism evidence="2 3">
    <name type="scientific">Treponema peruense</name>
    <dbReference type="NCBI Taxonomy" id="2787628"/>
    <lineage>
        <taxon>Bacteria</taxon>
        <taxon>Pseudomonadati</taxon>
        <taxon>Spirochaetota</taxon>
        <taxon>Spirochaetia</taxon>
        <taxon>Spirochaetales</taxon>
        <taxon>Treponemataceae</taxon>
        <taxon>Treponema</taxon>
    </lineage>
</organism>
<dbReference type="Proteomes" id="UP000595224">
    <property type="component" value="Chromosome"/>
</dbReference>
<dbReference type="KEGG" id="tper:IWA51_02120"/>
<protein>
    <submittedName>
        <fullName evidence="2">PHP domain-containing protein</fullName>
    </submittedName>
</protein>
<evidence type="ECO:0000259" key="1">
    <source>
        <dbReference type="SMART" id="SM00481"/>
    </source>
</evidence>
<dbReference type="InterPro" id="IPR004013">
    <property type="entry name" value="PHP_dom"/>
</dbReference>
<dbReference type="SMART" id="SM00481">
    <property type="entry name" value="POLIIIAc"/>
    <property type="match status" value="1"/>
</dbReference>
<dbReference type="SUPFAM" id="SSF89550">
    <property type="entry name" value="PHP domain-like"/>
    <property type="match status" value="1"/>
</dbReference>
<dbReference type="Gene3D" id="3.20.20.140">
    <property type="entry name" value="Metal-dependent hydrolases"/>
    <property type="match status" value="1"/>
</dbReference>
<dbReference type="InterPro" id="IPR052018">
    <property type="entry name" value="PHP_domain"/>
</dbReference>
<accession>A0A7T3V5A7</accession>
<dbReference type="AlphaFoldDB" id="A0A7T3V5A7"/>
<dbReference type="GO" id="GO:0035312">
    <property type="term" value="F:5'-3' DNA exonuclease activity"/>
    <property type="evidence" value="ECO:0007669"/>
    <property type="project" value="TreeGrafter"/>
</dbReference>
<feature type="domain" description="Polymerase/histidinol phosphatase N-terminal" evidence="1">
    <location>
        <begin position="2"/>
        <end position="67"/>
    </location>
</feature>
<gene>
    <name evidence="2" type="ORF">IWA51_02120</name>
</gene>
<dbReference type="InterPro" id="IPR016195">
    <property type="entry name" value="Pol/histidinol_Pase-like"/>
</dbReference>
<dbReference type="RefSeq" id="WP_198442969.1">
    <property type="nucleotide sequence ID" value="NZ_CBCSHE010000012.1"/>
</dbReference>
<evidence type="ECO:0000313" key="2">
    <source>
        <dbReference type="EMBL" id="QQA01437.1"/>
    </source>
</evidence>
<reference evidence="2 3" key="1">
    <citation type="submission" date="2020-11" db="EMBL/GenBank/DDBJ databases">
        <title>Treponema Peruensis nv. sp., first commensal Treponema isolated from human feces.</title>
        <authorList>
            <person name="Belkhou C."/>
            <person name="Raes J."/>
        </authorList>
    </citation>
    <scope>NUCLEOTIDE SEQUENCE [LARGE SCALE GENOMIC DNA]</scope>
    <source>
        <strain evidence="2 3">RCC2812</strain>
    </source>
</reference>
<dbReference type="Pfam" id="PF02811">
    <property type="entry name" value="PHP"/>
    <property type="match status" value="1"/>
</dbReference>
<dbReference type="PANTHER" id="PTHR42924">
    <property type="entry name" value="EXONUCLEASE"/>
    <property type="match status" value="1"/>
</dbReference>